<proteinExistence type="predicted"/>
<organism evidence="2 3">
    <name type="scientific">Bradyrhizobium pachyrhizi</name>
    <dbReference type="NCBI Taxonomy" id="280333"/>
    <lineage>
        <taxon>Bacteria</taxon>
        <taxon>Pseudomonadati</taxon>
        <taxon>Pseudomonadota</taxon>
        <taxon>Alphaproteobacteria</taxon>
        <taxon>Hyphomicrobiales</taxon>
        <taxon>Nitrobacteraceae</taxon>
        <taxon>Bradyrhizobium</taxon>
    </lineage>
</organism>
<dbReference type="PANTHER" id="PTHR37844:SF2">
    <property type="entry name" value="SER_THR PROTEIN PHOSPHATASE SUPERFAMILY (AFU_ORTHOLOGUE AFUA_1G14840)"/>
    <property type="match status" value="1"/>
</dbReference>
<evidence type="ECO:0000313" key="2">
    <source>
        <dbReference type="EMBL" id="MVT64845.1"/>
    </source>
</evidence>
<keyword evidence="3" id="KW-1185">Reference proteome</keyword>
<reference evidence="2 3" key="1">
    <citation type="submission" date="2019-12" db="EMBL/GenBank/DDBJ databases">
        <title>Draft genome sequences Bradyrhizobium cajani AMBPC1010, Bradyrhizobium pachyrhizi AMBPC1040 and Bradyrhizobium yuanmingense ALSPC3051, three plant growth promoting strains isolated from nodules of Cajanus cajan L. in Dominican Republic.</title>
        <authorList>
            <person name="Flores-Felix J.D."/>
            <person name="Araujo J."/>
            <person name="Diaz-Alcantara C."/>
            <person name="Gonzalez-Andres F."/>
            <person name="Velazquez E."/>
        </authorList>
    </citation>
    <scope>NUCLEOTIDE SEQUENCE [LARGE SCALE GENOMIC DNA]</scope>
    <source>
        <strain evidence="2 3">1040</strain>
    </source>
</reference>
<dbReference type="Proteomes" id="UP000436468">
    <property type="component" value="Unassembled WGS sequence"/>
</dbReference>
<dbReference type="InterPro" id="IPR029052">
    <property type="entry name" value="Metallo-depent_PP-like"/>
</dbReference>
<gene>
    <name evidence="2" type="ORF">GPL21_06960</name>
</gene>
<accession>A0A844SH34</accession>
<dbReference type="AlphaFoldDB" id="A0A844SH34"/>
<name>A0A844SH34_9BRAD</name>
<feature type="domain" description="Calcineurin-like phosphoesterase" evidence="1">
    <location>
        <begin position="3"/>
        <end position="218"/>
    </location>
</feature>
<dbReference type="Pfam" id="PF00149">
    <property type="entry name" value="Metallophos"/>
    <property type="match status" value="1"/>
</dbReference>
<dbReference type="EMBL" id="WQNF01000004">
    <property type="protein sequence ID" value="MVT64845.1"/>
    <property type="molecule type" value="Genomic_DNA"/>
</dbReference>
<dbReference type="InterPro" id="IPR004843">
    <property type="entry name" value="Calcineurin-like_PHP"/>
</dbReference>
<evidence type="ECO:0000259" key="1">
    <source>
        <dbReference type="Pfam" id="PF00149"/>
    </source>
</evidence>
<sequence length="259" mass="29590">MMLWVLSDLHLELTRGWDLPSPNERPCFDVLVVAGDLIPKMDRGVRWLRERVADRPVIYIPGNHEAYGTDIDRTVEKARQAAVNTNVRILQDDAEMIGDVLFVGATLWTDFELFGSRFHAMKAAADVMNDYRKIRTNSYGQRLRPADTVARHFTSREFISHTIRSTPARCKVVISHHGCVRAAIRTGMEHDIISAAYVSDCAKLLDGVDLWIYGHTHESRDFMIGSTRIVSNAKGYGPWMPSRLTWDNQHFDPYYVIQV</sequence>
<dbReference type="RefSeq" id="WP_157342064.1">
    <property type="nucleotide sequence ID" value="NZ_WQNF01000004.1"/>
</dbReference>
<protein>
    <submittedName>
        <fullName evidence="2">Metallophosphoesterase</fullName>
    </submittedName>
</protein>
<dbReference type="SUPFAM" id="SSF56300">
    <property type="entry name" value="Metallo-dependent phosphatases"/>
    <property type="match status" value="1"/>
</dbReference>
<evidence type="ECO:0000313" key="3">
    <source>
        <dbReference type="Proteomes" id="UP000436468"/>
    </source>
</evidence>
<dbReference type="PANTHER" id="PTHR37844">
    <property type="entry name" value="SER/THR PROTEIN PHOSPHATASE SUPERFAMILY (AFU_ORTHOLOGUE AFUA_1G14840)"/>
    <property type="match status" value="1"/>
</dbReference>
<dbReference type="GO" id="GO:0016787">
    <property type="term" value="F:hydrolase activity"/>
    <property type="evidence" value="ECO:0007669"/>
    <property type="project" value="InterPro"/>
</dbReference>
<dbReference type="Gene3D" id="3.60.21.10">
    <property type="match status" value="1"/>
</dbReference>
<comment type="caution">
    <text evidence="2">The sequence shown here is derived from an EMBL/GenBank/DDBJ whole genome shotgun (WGS) entry which is preliminary data.</text>
</comment>